<feature type="compositionally biased region" description="Low complexity" evidence="1">
    <location>
        <begin position="72"/>
        <end position="83"/>
    </location>
</feature>
<sequence>MVVKWGLPDPYPLALPWFSWPPLRPSRHSALSGKDLLSGGRKAHAMCRFQTQRGHTTRRRVAARRPKPPASPSSASCCPRSQATAPPRCPGCSAMSAGPMGTPLRPPPPIPG</sequence>
<evidence type="ECO:0000256" key="1">
    <source>
        <dbReference type="SAM" id="MobiDB-lite"/>
    </source>
</evidence>
<protein>
    <submittedName>
        <fullName evidence="2">Uncharacterized protein</fullName>
    </submittedName>
</protein>
<dbReference type="Proteomes" id="UP001066276">
    <property type="component" value="Chromosome 5"/>
</dbReference>
<dbReference type="AlphaFoldDB" id="A0AAV7RMZ8"/>
<reference evidence="2" key="1">
    <citation type="journal article" date="2022" name="bioRxiv">
        <title>Sequencing and chromosome-scale assembly of the giantPleurodeles waltlgenome.</title>
        <authorList>
            <person name="Brown T."/>
            <person name="Elewa A."/>
            <person name="Iarovenko S."/>
            <person name="Subramanian E."/>
            <person name="Araus A.J."/>
            <person name="Petzold A."/>
            <person name="Susuki M."/>
            <person name="Suzuki K.-i.T."/>
            <person name="Hayashi T."/>
            <person name="Toyoda A."/>
            <person name="Oliveira C."/>
            <person name="Osipova E."/>
            <person name="Leigh N.D."/>
            <person name="Simon A."/>
            <person name="Yun M.H."/>
        </authorList>
    </citation>
    <scope>NUCLEOTIDE SEQUENCE</scope>
    <source>
        <strain evidence="2">20211129_DDA</strain>
        <tissue evidence="2">Liver</tissue>
    </source>
</reference>
<proteinExistence type="predicted"/>
<feature type="compositionally biased region" description="Basic residues" evidence="1">
    <location>
        <begin position="55"/>
        <end position="67"/>
    </location>
</feature>
<accession>A0AAV7RMZ8</accession>
<evidence type="ECO:0000313" key="2">
    <source>
        <dbReference type="EMBL" id="KAJ1153942.1"/>
    </source>
</evidence>
<keyword evidence="3" id="KW-1185">Reference proteome</keyword>
<feature type="region of interest" description="Disordered" evidence="1">
    <location>
        <begin position="45"/>
        <end position="112"/>
    </location>
</feature>
<dbReference type="EMBL" id="JANPWB010000009">
    <property type="protein sequence ID" value="KAJ1153942.1"/>
    <property type="molecule type" value="Genomic_DNA"/>
</dbReference>
<name>A0AAV7RMZ8_PLEWA</name>
<organism evidence="2 3">
    <name type="scientific">Pleurodeles waltl</name>
    <name type="common">Iberian ribbed newt</name>
    <dbReference type="NCBI Taxonomy" id="8319"/>
    <lineage>
        <taxon>Eukaryota</taxon>
        <taxon>Metazoa</taxon>
        <taxon>Chordata</taxon>
        <taxon>Craniata</taxon>
        <taxon>Vertebrata</taxon>
        <taxon>Euteleostomi</taxon>
        <taxon>Amphibia</taxon>
        <taxon>Batrachia</taxon>
        <taxon>Caudata</taxon>
        <taxon>Salamandroidea</taxon>
        <taxon>Salamandridae</taxon>
        <taxon>Pleurodelinae</taxon>
        <taxon>Pleurodeles</taxon>
    </lineage>
</organism>
<gene>
    <name evidence="2" type="ORF">NDU88_006700</name>
</gene>
<evidence type="ECO:0000313" key="3">
    <source>
        <dbReference type="Proteomes" id="UP001066276"/>
    </source>
</evidence>
<comment type="caution">
    <text evidence="2">The sequence shown here is derived from an EMBL/GenBank/DDBJ whole genome shotgun (WGS) entry which is preliminary data.</text>
</comment>